<dbReference type="AlphaFoldDB" id="A0AAD8PX65"/>
<organism evidence="2 3">
    <name type="scientific">Colletotrichum navitas</name>
    <dbReference type="NCBI Taxonomy" id="681940"/>
    <lineage>
        <taxon>Eukaryota</taxon>
        <taxon>Fungi</taxon>
        <taxon>Dikarya</taxon>
        <taxon>Ascomycota</taxon>
        <taxon>Pezizomycotina</taxon>
        <taxon>Sordariomycetes</taxon>
        <taxon>Hypocreomycetidae</taxon>
        <taxon>Glomerellales</taxon>
        <taxon>Glomerellaceae</taxon>
        <taxon>Colletotrichum</taxon>
        <taxon>Colletotrichum graminicola species complex</taxon>
    </lineage>
</organism>
<proteinExistence type="predicted"/>
<feature type="region of interest" description="Disordered" evidence="1">
    <location>
        <begin position="168"/>
        <end position="212"/>
    </location>
</feature>
<name>A0AAD8PX65_9PEZI</name>
<keyword evidence="3" id="KW-1185">Reference proteome</keyword>
<feature type="compositionally biased region" description="Basic and acidic residues" evidence="1">
    <location>
        <begin position="18"/>
        <end position="37"/>
    </location>
</feature>
<gene>
    <name evidence="2" type="ORF">LY79DRAFT_239388</name>
</gene>
<dbReference type="EMBL" id="JAHLJV010000037">
    <property type="protein sequence ID" value="KAK1589736.1"/>
    <property type="molecule type" value="Genomic_DNA"/>
</dbReference>
<sequence length="212" mass="22729">MGQYSSLGPSLSIVPCPKESRGKVRVRGEGVSRETAHKPSALHHSVPRTSRPWSLGGTTRESGIVKGQASRGLGTQKRCHGWSKKEGGRVAVQGSSNAMQGDERLLSVGRRGTREVIQCRRNLRAAIGPILPGGIGAHGGEHRPPARRLSGVPSRPAPVVIPIACPRPRAVPTQASPRVGENRRAVNQQSPVRLSTNDIRLGDRSLAEKVRR</sequence>
<feature type="compositionally biased region" description="Polar residues" evidence="1">
    <location>
        <begin position="47"/>
        <end position="61"/>
    </location>
</feature>
<feature type="region of interest" description="Disordered" evidence="1">
    <location>
        <begin position="134"/>
        <end position="154"/>
    </location>
</feature>
<feature type="region of interest" description="Disordered" evidence="1">
    <location>
        <begin position="1"/>
        <end position="61"/>
    </location>
</feature>
<dbReference type="Proteomes" id="UP001230504">
    <property type="component" value="Unassembled WGS sequence"/>
</dbReference>
<evidence type="ECO:0000313" key="3">
    <source>
        <dbReference type="Proteomes" id="UP001230504"/>
    </source>
</evidence>
<accession>A0AAD8PX65</accession>
<reference evidence="2" key="1">
    <citation type="submission" date="2021-06" db="EMBL/GenBank/DDBJ databases">
        <title>Comparative genomics, transcriptomics and evolutionary studies reveal genomic signatures of adaptation to plant cell wall in hemibiotrophic fungi.</title>
        <authorList>
            <consortium name="DOE Joint Genome Institute"/>
            <person name="Baroncelli R."/>
            <person name="Diaz J.F."/>
            <person name="Benocci T."/>
            <person name="Peng M."/>
            <person name="Battaglia E."/>
            <person name="Haridas S."/>
            <person name="Andreopoulos W."/>
            <person name="Labutti K."/>
            <person name="Pangilinan J."/>
            <person name="Floch G.L."/>
            <person name="Makela M.R."/>
            <person name="Henrissat B."/>
            <person name="Grigoriev I.V."/>
            <person name="Crouch J.A."/>
            <person name="De Vries R.P."/>
            <person name="Sukno S.A."/>
            <person name="Thon M.R."/>
        </authorList>
    </citation>
    <scope>NUCLEOTIDE SEQUENCE</scope>
    <source>
        <strain evidence="2">CBS 125086</strain>
    </source>
</reference>
<evidence type="ECO:0000313" key="2">
    <source>
        <dbReference type="EMBL" id="KAK1589736.1"/>
    </source>
</evidence>
<protein>
    <submittedName>
        <fullName evidence="2">Uncharacterized protein</fullName>
    </submittedName>
</protein>
<feature type="compositionally biased region" description="Basic and acidic residues" evidence="1">
    <location>
        <begin position="200"/>
        <end position="212"/>
    </location>
</feature>
<feature type="compositionally biased region" description="Polar residues" evidence="1">
    <location>
        <begin position="185"/>
        <end position="198"/>
    </location>
</feature>
<dbReference type="GeneID" id="85435970"/>
<dbReference type="RefSeq" id="XP_060413277.1">
    <property type="nucleotide sequence ID" value="XM_060551730.1"/>
</dbReference>
<comment type="caution">
    <text evidence="2">The sequence shown here is derived from an EMBL/GenBank/DDBJ whole genome shotgun (WGS) entry which is preliminary data.</text>
</comment>
<evidence type="ECO:0000256" key="1">
    <source>
        <dbReference type="SAM" id="MobiDB-lite"/>
    </source>
</evidence>